<evidence type="ECO:0000256" key="1">
    <source>
        <dbReference type="SAM" id="Phobius"/>
    </source>
</evidence>
<reference evidence="2 3" key="1">
    <citation type="submission" date="2017-07" db="EMBL/GenBank/DDBJ databases">
        <title>Leptospira spp. isolated from tropical soils.</title>
        <authorList>
            <person name="Thibeaux R."/>
            <person name="Iraola G."/>
            <person name="Ferres I."/>
            <person name="Bierque E."/>
            <person name="Girault D."/>
            <person name="Soupe-Gilbert M.-E."/>
            <person name="Picardeau M."/>
            <person name="Goarant C."/>
        </authorList>
    </citation>
    <scope>NUCLEOTIDE SEQUENCE [LARGE SCALE GENOMIC DNA]</scope>
    <source>
        <strain evidence="2 3">FH2-B-A1</strain>
    </source>
</reference>
<name>A0A2N0AKZ6_9LEPT</name>
<evidence type="ECO:0000313" key="3">
    <source>
        <dbReference type="Proteomes" id="UP000232145"/>
    </source>
</evidence>
<dbReference type="Pfam" id="PF14102">
    <property type="entry name" value="Caps_synth_CapC"/>
    <property type="match status" value="1"/>
</dbReference>
<evidence type="ECO:0000313" key="2">
    <source>
        <dbReference type="EMBL" id="PJZ84954.1"/>
    </source>
</evidence>
<dbReference type="GO" id="GO:0045227">
    <property type="term" value="P:capsule polysaccharide biosynthetic process"/>
    <property type="evidence" value="ECO:0007669"/>
    <property type="project" value="InterPro"/>
</dbReference>
<accession>A0A2N0AKZ6</accession>
<dbReference type="GO" id="GO:0016020">
    <property type="term" value="C:membrane"/>
    <property type="evidence" value="ECO:0007669"/>
    <property type="project" value="InterPro"/>
</dbReference>
<dbReference type="Proteomes" id="UP000232145">
    <property type="component" value="Unassembled WGS sequence"/>
</dbReference>
<dbReference type="InterPro" id="IPR008338">
    <property type="entry name" value="Capsule_biosynth_CapC"/>
</dbReference>
<dbReference type="PRINTS" id="PR01759">
    <property type="entry name" value="CAPSULEPROTC"/>
</dbReference>
<dbReference type="OrthoDB" id="48792at2"/>
<keyword evidence="1" id="KW-0472">Membrane</keyword>
<keyword evidence="3" id="KW-1185">Reference proteome</keyword>
<dbReference type="NCBIfam" id="TIGR04011">
    <property type="entry name" value="poly_gGlu_PgsC"/>
    <property type="match status" value="1"/>
</dbReference>
<comment type="caution">
    <text evidence="2">The sequence shown here is derived from an EMBL/GenBank/DDBJ whole genome shotgun (WGS) entry which is preliminary data.</text>
</comment>
<sequence>MNEILPLSIGLSLVVSLVFSELFGILGTGLVVPGYLAISLNHPKNIALTFLIALLSYICVEVLSNFLLIFGKRKVVFILLFGYFFGYLLNYQILPDIDIGYLSEVRGIGFIIPGLIAIWYERQGVLETTSVLILASIFVKILLIFLLGTELETL</sequence>
<dbReference type="RefSeq" id="WP_100741841.1">
    <property type="nucleotide sequence ID" value="NZ_NPDW01000001.1"/>
</dbReference>
<keyword evidence="1" id="KW-0812">Transmembrane</keyword>
<keyword evidence="1" id="KW-1133">Transmembrane helix</keyword>
<protein>
    <submittedName>
        <fullName evidence="2">Poly-gamma-glutamate biosynthesis protein PgsC</fullName>
    </submittedName>
</protein>
<dbReference type="EMBL" id="NPDX01000001">
    <property type="protein sequence ID" value="PJZ84954.1"/>
    <property type="molecule type" value="Genomic_DNA"/>
</dbReference>
<organism evidence="2 3">
    <name type="scientific">Leptospira harrisiae</name>
    <dbReference type="NCBI Taxonomy" id="2023189"/>
    <lineage>
        <taxon>Bacteria</taxon>
        <taxon>Pseudomonadati</taxon>
        <taxon>Spirochaetota</taxon>
        <taxon>Spirochaetia</taxon>
        <taxon>Leptospirales</taxon>
        <taxon>Leptospiraceae</taxon>
        <taxon>Leptospira</taxon>
    </lineage>
</organism>
<feature type="transmembrane region" description="Helical" evidence="1">
    <location>
        <begin position="7"/>
        <end position="26"/>
    </location>
</feature>
<feature type="transmembrane region" description="Helical" evidence="1">
    <location>
        <begin position="131"/>
        <end position="148"/>
    </location>
</feature>
<proteinExistence type="predicted"/>
<feature type="transmembrane region" description="Helical" evidence="1">
    <location>
        <begin position="99"/>
        <end position="119"/>
    </location>
</feature>
<feature type="transmembrane region" description="Helical" evidence="1">
    <location>
        <begin position="46"/>
        <end position="68"/>
    </location>
</feature>
<feature type="transmembrane region" description="Helical" evidence="1">
    <location>
        <begin position="75"/>
        <end position="93"/>
    </location>
</feature>
<dbReference type="AlphaFoldDB" id="A0A2N0AKZ6"/>
<gene>
    <name evidence="2" type="primary">pgsC</name>
    <name evidence="2" type="ORF">CH364_01365</name>
</gene>